<organism evidence="1 2">
    <name type="scientific">Pseudobacteriovorax antillogorgiicola</name>
    <dbReference type="NCBI Taxonomy" id="1513793"/>
    <lineage>
        <taxon>Bacteria</taxon>
        <taxon>Pseudomonadati</taxon>
        <taxon>Bdellovibrionota</taxon>
        <taxon>Oligoflexia</taxon>
        <taxon>Oligoflexales</taxon>
        <taxon>Pseudobacteriovoracaceae</taxon>
        <taxon>Pseudobacteriovorax</taxon>
    </lineage>
</organism>
<sequence>MRMLRGLAVVSALVMSSQSYGLIEGQILVGQRSASIDFSDTSYDFSGTETKMSVYLDPIPLVPVGFGLTMANVDLGEDGLVSGLKGSEISVDVTAWLPIGIAGLKPYAKLAYVVSGEYTRTLASVDTDLDASGTKLAAGLKYSPIPLVGLMLEVEKSTIELEADGISESSDNLGILLGVGVGI</sequence>
<proteinExistence type="predicted"/>
<dbReference type="RefSeq" id="WP_132320473.1">
    <property type="nucleotide sequence ID" value="NZ_FWZT01000012.1"/>
</dbReference>
<accession>A0A1Y6C1J9</accession>
<protein>
    <recommendedName>
        <fullName evidence="3">Outer membrane protein beta-barrel domain-containing protein</fullName>
    </recommendedName>
</protein>
<dbReference type="Proteomes" id="UP000192907">
    <property type="component" value="Unassembled WGS sequence"/>
</dbReference>
<reference evidence="2" key="1">
    <citation type="submission" date="2017-04" db="EMBL/GenBank/DDBJ databases">
        <authorList>
            <person name="Varghese N."/>
            <person name="Submissions S."/>
        </authorList>
    </citation>
    <scope>NUCLEOTIDE SEQUENCE [LARGE SCALE GENOMIC DNA]</scope>
    <source>
        <strain evidence="2">RKEM611</strain>
    </source>
</reference>
<gene>
    <name evidence="1" type="ORF">SAMN06296036_11297</name>
</gene>
<dbReference type="EMBL" id="FWZT01000012">
    <property type="protein sequence ID" value="SMF40655.1"/>
    <property type="molecule type" value="Genomic_DNA"/>
</dbReference>
<evidence type="ECO:0008006" key="3">
    <source>
        <dbReference type="Google" id="ProtNLM"/>
    </source>
</evidence>
<dbReference type="AlphaFoldDB" id="A0A1Y6C1J9"/>
<dbReference type="OrthoDB" id="9995241at2"/>
<evidence type="ECO:0000313" key="1">
    <source>
        <dbReference type="EMBL" id="SMF40655.1"/>
    </source>
</evidence>
<keyword evidence="2" id="KW-1185">Reference proteome</keyword>
<name>A0A1Y6C1J9_9BACT</name>
<evidence type="ECO:0000313" key="2">
    <source>
        <dbReference type="Proteomes" id="UP000192907"/>
    </source>
</evidence>